<dbReference type="SUPFAM" id="SSF53756">
    <property type="entry name" value="UDP-Glycosyltransferase/glycogen phosphorylase"/>
    <property type="match status" value="1"/>
</dbReference>
<keyword evidence="5" id="KW-0808">Transferase</keyword>
<feature type="compositionally biased region" description="Basic and acidic residues" evidence="2">
    <location>
        <begin position="1033"/>
        <end position="1049"/>
    </location>
</feature>
<gene>
    <name evidence="5" type="ORF">CEY00_Acc19819</name>
</gene>
<proteinExistence type="predicted"/>
<dbReference type="FunCoup" id="A0A2R6Q7U5">
    <property type="interactions" value="3246"/>
</dbReference>
<accession>A0A2R6Q7U5</accession>
<dbReference type="OrthoDB" id="1592604at2759"/>
<name>A0A2R6Q7U5_ACTCC</name>
<dbReference type="Gramene" id="PSS03984">
    <property type="protein sequence ID" value="PSS03984"/>
    <property type="gene ID" value="CEY00_Acc19819"/>
</dbReference>
<dbReference type="Gene3D" id="3.40.50.2000">
    <property type="entry name" value="Glycogen Phosphorylase B"/>
    <property type="match status" value="1"/>
</dbReference>
<dbReference type="GO" id="GO:0016757">
    <property type="term" value="F:glycosyltransferase activity"/>
    <property type="evidence" value="ECO:0007669"/>
    <property type="project" value="UniProtKB-KW"/>
</dbReference>
<dbReference type="Pfam" id="PF00534">
    <property type="entry name" value="Glycos_transf_1"/>
    <property type="match status" value="1"/>
</dbReference>
<dbReference type="AlphaFoldDB" id="A0A2R6Q7U5"/>
<keyword evidence="3" id="KW-0812">Transmembrane</keyword>
<dbReference type="InParanoid" id="A0A2R6Q7U5"/>
<feature type="transmembrane region" description="Helical" evidence="3">
    <location>
        <begin position="50"/>
        <end position="71"/>
    </location>
</feature>
<evidence type="ECO:0000256" key="1">
    <source>
        <dbReference type="ARBA" id="ARBA00022676"/>
    </source>
</evidence>
<dbReference type="EMBL" id="NKQK01000018">
    <property type="protein sequence ID" value="PSS03984.1"/>
    <property type="molecule type" value="Genomic_DNA"/>
</dbReference>
<feature type="region of interest" description="Disordered" evidence="2">
    <location>
        <begin position="1033"/>
        <end position="1076"/>
    </location>
</feature>
<keyword evidence="1" id="KW-0328">Glycosyltransferase</keyword>
<sequence>MGSLESGVPLKRDQHLLRSSSATNRNERNPYGQRPRSRFARLVLFKKIDYLQWICTIAVFFFFVGLFQMLLPGSVMEKSDNSWRGRGEASGDSKFWKEIGGGFLDFGEDIKFVKTNLLSKFQRESNEVNMSSDSRRVVRFGHRKPQLALVFADLLVDPQQILMVTVAAALREIGYEIEVYSLEDGPVLSIWKNLGVPVTVIQASKKDVGVDWISYDGIIVNSIEARDVFSRLEDSPVLSIWKNLGVPVTIIQASKKDIGVDWISYDGIIVNSIEARDVFSRLLQEPFKSVPVIWSIHERTRATRLRQYALNGQLELVNDWNFFFKRSTVVVFPNYALPMFYAACDSGNYFVIPGSPAEAWEAGNFMVSYKDKPHVNMDYGPDDFVVVIVGSQLLYRGFWLEHAFVLKALLPLFEDFSSDKNSNSHLKIIILSGDSTTNYSVAVEAIAINLSYPRNIVSHAVDEDADNVLSMADLVIYGSFLEEQSFPDILMKAMCFGKPIIAPDLAMIKKYADDRVNGYLFPKENIRVLTQTILEVVSNGKLSPLARNIASIGKRTAKNLLVLEAIEGYTSLVENVLKLPSEVKTSKAVAEIPSKLKEEWQWQLFESVSDSTYLNRTLRSHKFFEEIEKTWNRTQTQSYGAVDETFLYSIWEEENLIEMSNTRKRREEELLKDRTDQPRGTWEDVYRSAKRADRSKNELREREDRELERTGQPLCIYEPYFGEGTWPFLHHTSLYRGLGLSTRGRRPGSDDIDAPSRLPLLNNPYYRDALGEYGAFFAIATRIDRIHKNAWIGFQSWRATARKESLSKAAETALLDAIQLRRNGDTLYFWIRMDKDPRSPLQQDFWSFCDAINAGNCKFAFSEALKRMYGIKHDWTSLPPMPADGDTWSVMQSWVLPTKSFLEFVMFSRIFVDALDAEFYDKHHQSGHCHLSLSKDKHCYSRVLELLVNVWAYHSARKMVYVNPETGAMQEQHKLKNRRGQMWAKWFSYTTLKNMDEDLAEEYDSDHPRRRWLWPSTGEVFWQGMYEKERNLRNREKERRKQESKDKIERIKRRQHQKPIGKFVKPPPEAAEDSNSKYVVARLLR</sequence>
<dbReference type="PANTHER" id="PTHR46635">
    <property type="entry name" value="GLYCOSYL TRANSFERASE FAMILY 1 PROTEIN"/>
    <property type="match status" value="1"/>
</dbReference>
<dbReference type="STRING" id="1590841.A0A2R6Q7U5"/>
<organism evidence="5 6">
    <name type="scientific">Actinidia chinensis var. chinensis</name>
    <name type="common">Chinese soft-hair kiwi</name>
    <dbReference type="NCBI Taxonomy" id="1590841"/>
    <lineage>
        <taxon>Eukaryota</taxon>
        <taxon>Viridiplantae</taxon>
        <taxon>Streptophyta</taxon>
        <taxon>Embryophyta</taxon>
        <taxon>Tracheophyta</taxon>
        <taxon>Spermatophyta</taxon>
        <taxon>Magnoliopsida</taxon>
        <taxon>eudicotyledons</taxon>
        <taxon>Gunneridae</taxon>
        <taxon>Pentapetalae</taxon>
        <taxon>asterids</taxon>
        <taxon>Ericales</taxon>
        <taxon>Actinidiaceae</taxon>
        <taxon>Actinidia</taxon>
    </lineage>
</organism>
<evidence type="ECO:0000313" key="6">
    <source>
        <dbReference type="Proteomes" id="UP000241394"/>
    </source>
</evidence>
<dbReference type="OMA" id="HETGHCI"/>
<protein>
    <submittedName>
        <fullName evidence="5">Glycosyl transferase, family 1 protein</fullName>
    </submittedName>
</protein>
<comment type="caution">
    <text evidence="5">The sequence shown here is derived from an EMBL/GenBank/DDBJ whole genome shotgun (WGS) entry which is preliminary data.</text>
</comment>
<reference evidence="5 6" key="1">
    <citation type="submission" date="2017-07" db="EMBL/GenBank/DDBJ databases">
        <title>An improved, manually edited Actinidia chinensis var. chinensis (kiwifruit) genome highlights the challenges associated with draft genomes and gene prediction in plants.</title>
        <authorList>
            <person name="Pilkington S."/>
            <person name="Crowhurst R."/>
            <person name="Hilario E."/>
            <person name="Nardozza S."/>
            <person name="Fraser L."/>
            <person name="Peng Y."/>
            <person name="Gunaseelan K."/>
            <person name="Simpson R."/>
            <person name="Tahir J."/>
            <person name="Deroles S."/>
            <person name="Templeton K."/>
            <person name="Luo Z."/>
            <person name="Davy M."/>
            <person name="Cheng C."/>
            <person name="Mcneilage M."/>
            <person name="Scaglione D."/>
            <person name="Liu Y."/>
            <person name="Zhang Q."/>
            <person name="Datson P."/>
            <person name="De Silva N."/>
            <person name="Gardiner S."/>
            <person name="Bassett H."/>
            <person name="Chagne D."/>
            <person name="Mccallum J."/>
            <person name="Dzierzon H."/>
            <person name="Deng C."/>
            <person name="Wang Y.-Y."/>
            <person name="Barron N."/>
            <person name="Manako K."/>
            <person name="Bowen J."/>
            <person name="Foster T."/>
            <person name="Erridge Z."/>
            <person name="Tiffin H."/>
            <person name="Waite C."/>
            <person name="Davies K."/>
            <person name="Grierson E."/>
            <person name="Laing W."/>
            <person name="Kirk R."/>
            <person name="Chen X."/>
            <person name="Wood M."/>
            <person name="Montefiori M."/>
            <person name="Brummell D."/>
            <person name="Schwinn K."/>
            <person name="Catanach A."/>
            <person name="Fullerton C."/>
            <person name="Li D."/>
            <person name="Meiyalaghan S."/>
            <person name="Nieuwenhuizen N."/>
            <person name="Read N."/>
            <person name="Prakash R."/>
            <person name="Hunter D."/>
            <person name="Zhang H."/>
            <person name="Mckenzie M."/>
            <person name="Knabel M."/>
            <person name="Harris A."/>
            <person name="Allan A."/>
            <person name="Chen A."/>
            <person name="Janssen B."/>
            <person name="Plunkett B."/>
            <person name="Dwamena C."/>
            <person name="Voogd C."/>
            <person name="Leif D."/>
            <person name="Lafferty D."/>
            <person name="Souleyre E."/>
            <person name="Varkonyi-Gasic E."/>
            <person name="Gambi F."/>
            <person name="Hanley J."/>
            <person name="Yao J.-L."/>
            <person name="Cheung J."/>
            <person name="David K."/>
            <person name="Warren B."/>
            <person name="Marsh K."/>
            <person name="Snowden K."/>
            <person name="Lin-Wang K."/>
            <person name="Brian L."/>
            <person name="Martinez-Sanchez M."/>
            <person name="Wang M."/>
            <person name="Ileperuma N."/>
            <person name="Macnee N."/>
            <person name="Campin R."/>
            <person name="Mcatee P."/>
            <person name="Drummond R."/>
            <person name="Espley R."/>
            <person name="Ireland H."/>
            <person name="Wu R."/>
            <person name="Atkinson R."/>
            <person name="Karunairetnam S."/>
            <person name="Bulley S."/>
            <person name="Chunkath S."/>
            <person name="Hanley Z."/>
            <person name="Storey R."/>
            <person name="Thrimawithana A."/>
            <person name="Thomson S."/>
            <person name="David C."/>
            <person name="Testolin R."/>
        </authorList>
    </citation>
    <scope>NUCLEOTIDE SEQUENCE [LARGE SCALE GENOMIC DNA]</scope>
    <source>
        <strain evidence="6">cv. Red5</strain>
        <tissue evidence="5">Young leaf</tissue>
    </source>
</reference>
<evidence type="ECO:0000313" key="5">
    <source>
        <dbReference type="EMBL" id="PSS03984.1"/>
    </source>
</evidence>
<dbReference type="Proteomes" id="UP000241394">
    <property type="component" value="Chromosome LG18"/>
</dbReference>
<dbReference type="InterPro" id="IPR001296">
    <property type="entry name" value="Glyco_trans_1"/>
</dbReference>
<feature type="compositionally biased region" description="Basic residues" evidence="2">
    <location>
        <begin position="1050"/>
        <end position="1059"/>
    </location>
</feature>
<dbReference type="PANTHER" id="PTHR46635:SF1">
    <property type="entry name" value="GLYCOSYL TRANSFERASE FAMILY 1 PROTEIN"/>
    <property type="match status" value="1"/>
</dbReference>
<keyword evidence="6" id="KW-1185">Reference proteome</keyword>
<feature type="domain" description="Glycosyl transferase family 1" evidence="4">
    <location>
        <begin position="433"/>
        <end position="548"/>
    </location>
</feature>
<keyword evidence="3" id="KW-0472">Membrane</keyword>
<evidence type="ECO:0000259" key="4">
    <source>
        <dbReference type="Pfam" id="PF00534"/>
    </source>
</evidence>
<keyword evidence="3" id="KW-1133">Transmembrane helix</keyword>
<evidence type="ECO:0000256" key="3">
    <source>
        <dbReference type="SAM" id="Phobius"/>
    </source>
</evidence>
<reference evidence="6" key="2">
    <citation type="journal article" date="2018" name="BMC Genomics">
        <title>A manually annotated Actinidia chinensis var. chinensis (kiwifruit) genome highlights the challenges associated with draft genomes and gene prediction in plants.</title>
        <authorList>
            <person name="Pilkington S.M."/>
            <person name="Crowhurst R."/>
            <person name="Hilario E."/>
            <person name="Nardozza S."/>
            <person name="Fraser L."/>
            <person name="Peng Y."/>
            <person name="Gunaseelan K."/>
            <person name="Simpson R."/>
            <person name="Tahir J."/>
            <person name="Deroles S.C."/>
            <person name="Templeton K."/>
            <person name="Luo Z."/>
            <person name="Davy M."/>
            <person name="Cheng C."/>
            <person name="McNeilage M."/>
            <person name="Scaglione D."/>
            <person name="Liu Y."/>
            <person name="Zhang Q."/>
            <person name="Datson P."/>
            <person name="De Silva N."/>
            <person name="Gardiner S.E."/>
            <person name="Bassett H."/>
            <person name="Chagne D."/>
            <person name="McCallum J."/>
            <person name="Dzierzon H."/>
            <person name="Deng C."/>
            <person name="Wang Y.Y."/>
            <person name="Barron L."/>
            <person name="Manako K."/>
            <person name="Bowen J."/>
            <person name="Foster T.M."/>
            <person name="Erridge Z.A."/>
            <person name="Tiffin H."/>
            <person name="Waite C.N."/>
            <person name="Davies K.M."/>
            <person name="Grierson E.P."/>
            <person name="Laing W.A."/>
            <person name="Kirk R."/>
            <person name="Chen X."/>
            <person name="Wood M."/>
            <person name="Montefiori M."/>
            <person name="Brummell D.A."/>
            <person name="Schwinn K.E."/>
            <person name="Catanach A."/>
            <person name="Fullerton C."/>
            <person name="Li D."/>
            <person name="Meiyalaghan S."/>
            <person name="Nieuwenhuizen N."/>
            <person name="Read N."/>
            <person name="Prakash R."/>
            <person name="Hunter D."/>
            <person name="Zhang H."/>
            <person name="McKenzie M."/>
            <person name="Knabel M."/>
            <person name="Harris A."/>
            <person name="Allan A.C."/>
            <person name="Gleave A."/>
            <person name="Chen A."/>
            <person name="Janssen B.J."/>
            <person name="Plunkett B."/>
            <person name="Ampomah-Dwamena C."/>
            <person name="Voogd C."/>
            <person name="Leif D."/>
            <person name="Lafferty D."/>
            <person name="Souleyre E.J.F."/>
            <person name="Varkonyi-Gasic E."/>
            <person name="Gambi F."/>
            <person name="Hanley J."/>
            <person name="Yao J.L."/>
            <person name="Cheung J."/>
            <person name="David K.M."/>
            <person name="Warren B."/>
            <person name="Marsh K."/>
            <person name="Snowden K.C."/>
            <person name="Lin-Wang K."/>
            <person name="Brian L."/>
            <person name="Martinez-Sanchez M."/>
            <person name="Wang M."/>
            <person name="Ileperuma N."/>
            <person name="Macnee N."/>
            <person name="Campin R."/>
            <person name="McAtee P."/>
            <person name="Drummond R.S.M."/>
            <person name="Espley R.V."/>
            <person name="Ireland H.S."/>
            <person name="Wu R."/>
            <person name="Atkinson R.G."/>
            <person name="Karunairetnam S."/>
            <person name="Bulley S."/>
            <person name="Chunkath S."/>
            <person name="Hanley Z."/>
            <person name="Storey R."/>
            <person name="Thrimawithana A.H."/>
            <person name="Thomson S."/>
            <person name="David C."/>
            <person name="Testolin R."/>
            <person name="Huang H."/>
            <person name="Hellens R.P."/>
            <person name="Schaffer R.J."/>
        </authorList>
    </citation>
    <scope>NUCLEOTIDE SEQUENCE [LARGE SCALE GENOMIC DNA]</scope>
    <source>
        <strain evidence="6">cv. Red5</strain>
    </source>
</reference>
<evidence type="ECO:0000256" key="2">
    <source>
        <dbReference type="SAM" id="MobiDB-lite"/>
    </source>
</evidence>